<proteinExistence type="predicted"/>
<dbReference type="Proteomes" id="UP000077242">
    <property type="component" value="Unassembled WGS sequence"/>
</dbReference>
<gene>
    <name evidence="1" type="ORF">AYJ70_03400</name>
</gene>
<sequence>MVETNALVPELIVSDIERSLAFYSGRAICDLYERSKFRRKKTDHKVGFFRILVPRGRLELPQNYAASQ</sequence>
<protein>
    <submittedName>
        <fullName evidence="1">Uncharacterized protein</fullName>
    </submittedName>
</protein>
<reference evidence="2" key="1">
    <citation type="submission" date="2016-02" db="EMBL/GenBank/DDBJ databases">
        <title>Dietzia cinnamea strain CD11_5 genome sequencing and assembly.</title>
        <authorList>
            <person name="Kaur G."/>
            <person name="Nair G.R."/>
            <person name="Mayilraj S."/>
        </authorList>
    </citation>
    <scope>NUCLEOTIDE SEQUENCE [LARGE SCALE GENOMIC DNA]</scope>
    <source>
        <strain evidence="2">CD10_2</strain>
    </source>
</reference>
<dbReference type="AlphaFoldDB" id="A0AAP7KHM4"/>
<accession>A0AAP7KHM4</accession>
<dbReference type="EMBL" id="LSTU01000011">
    <property type="protein sequence ID" value="OAH55625.1"/>
    <property type="molecule type" value="Genomic_DNA"/>
</dbReference>
<comment type="caution">
    <text evidence="1">The sequence shown here is derived from an EMBL/GenBank/DDBJ whole genome shotgun (WGS) entry which is preliminary data.</text>
</comment>
<evidence type="ECO:0000313" key="2">
    <source>
        <dbReference type="Proteomes" id="UP000077242"/>
    </source>
</evidence>
<name>A0AAP7KHM4_9PSED</name>
<evidence type="ECO:0000313" key="1">
    <source>
        <dbReference type="EMBL" id="OAH55625.1"/>
    </source>
</evidence>
<organism evidence="1 2">
    <name type="scientific">Pseudomonas monteilii</name>
    <dbReference type="NCBI Taxonomy" id="76759"/>
    <lineage>
        <taxon>Bacteria</taxon>
        <taxon>Pseudomonadati</taxon>
        <taxon>Pseudomonadota</taxon>
        <taxon>Gammaproteobacteria</taxon>
        <taxon>Pseudomonadales</taxon>
        <taxon>Pseudomonadaceae</taxon>
        <taxon>Pseudomonas</taxon>
    </lineage>
</organism>